<protein>
    <submittedName>
        <fullName evidence="2">Uncharacterized protein</fullName>
    </submittedName>
</protein>
<dbReference type="EMBL" id="MU128967">
    <property type="protein sequence ID" value="KAF9513892.1"/>
    <property type="molecule type" value="Genomic_DNA"/>
</dbReference>
<feature type="compositionally biased region" description="Basic and acidic residues" evidence="1">
    <location>
        <begin position="59"/>
        <end position="71"/>
    </location>
</feature>
<feature type="region of interest" description="Disordered" evidence="1">
    <location>
        <begin position="33"/>
        <end position="212"/>
    </location>
</feature>
<evidence type="ECO:0000256" key="1">
    <source>
        <dbReference type="SAM" id="MobiDB-lite"/>
    </source>
</evidence>
<accession>A0A9P6DU46</accession>
<evidence type="ECO:0000313" key="2">
    <source>
        <dbReference type="EMBL" id="KAF9513892.1"/>
    </source>
</evidence>
<dbReference type="AlphaFoldDB" id="A0A9P6DU46"/>
<name>A0A9P6DU46_9AGAM</name>
<feature type="compositionally biased region" description="Low complexity" evidence="1">
    <location>
        <begin position="88"/>
        <end position="104"/>
    </location>
</feature>
<feature type="compositionally biased region" description="Low complexity" evidence="1">
    <location>
        <begin position="120"/>
        <end position="137"/>
    </location>
</feature>
<organism evidence="2 3">
    <name type="scientific">Hydnum rufescens UP504</name>
    <dbReference type="NCBI Taxonomy" id="1448309"/>
    <lineage>
        <taxon>Eukaryota</taxon>
        <taxon>Fungi</taxon>
        <taxon>Dikarya</taxon>
        <taxon>Basidiomycota</taxon>
        <taxon>Agaricomycotina</taxon>
        <taxon>Agaricomycetes</taxon>
        <taxon>Cantharellales</taxon>
        <taxon>Hydnaceae</taxon>
        <taxon>Hydnum</taxon>
    </lineage>
</organism>
<evidence type="ECO:0000313" key="3">
    <source>
        <dbReference type="Proteomes" id="UP000886523"/>
    </source>
</evidence>
<sequence>MGLGKQAAEERSWNASFTVGGVSLNVNVNVTSTATPATGEANDSPRERVKSTPGSSKATYEEVRAQVEERRHNGHGLSTGANAAKNRSSSPVPTSSSSPLPSSSALPMDIPGEASRRGRSASSVTSAGGRRGSNASSLDVPGDSLPSSTSDSGVQPHAAKSSPALPKTAAAPSLLLPEPIRSRTTSSPLYAAQPSSAPTMIIPSIHASRREK</sequence>
<reference evidence="2" key="1">
    <citation type="journal article" date="2020" name="Nat. Commun.">
        <title>Large-scale genome sequencing of mycorrhizal fungi provides insights into the early evolution of symbiotic traits.</title>
        <authorList>
            <person name="Miyauchi S."/>
            <person name="Kiss E."/>
            <person name="Kuo A."/>
            <person name="Drula E."/>
            <person name="Kohler A."/>
            <person name="Sanchez-Garcia M."/>
            <person name="Morin E."/>
            <person name="Andreopoulos B."/>
            <person name="Barry K.W."/>
            <person name="Bonito G."/>
            <person name="Buee M."/>
            <person name="Carver A."/>
            <person name="Chen C."/>
            <person name="Cichocki N."/>
            <person name="Clum A."/>
            <person name="Culley D."/>
            <person name="Crous P.W."/>
            <person name="Fauchery L."/>
            <person name="Girlanda M."/>
            <person name="Hayes R.D."/>
            <person name="Keri Z."/>
            <person name="LaButti K."/>
            <person name="Lipzen A."/>
            <person name="Lombard V."/>
            <person name="Magnuson J."/>
            <person name="Maillard F."/>
            <person name="Murat C."/>
            <person name="Nolan M."/>
            <person name="Ohm R.A."/>
            <person name="Pangilinan J."/>
            <person name="Pereira M.F."/>
            <person name="Perotto S."/>
            <person name="Peter M."/>
            <person name="Pfister S."/>
            <person name="Riley R."/>
            <person name="Sitrit Y."/>
            <person name="Stielow J.B."/>
            <person name="Szollosi G."/>
            <person name="Zifcakova L."/>
            <person name="Stursova M."/>
            <person name="Spatafora J.W."/>
            <person name="Tedersoo L."/>
            <person name="Vaario L.M."/>
            <person name="Yamada A."/>
            <person name="Yan M."/>
            <person name="Wang P."/>
            <person name="Xu J."/>
            <person name="Bruns T."/>
            <person name="Baldrian P."/>
            <person name="Vilgalys R."/>
            <person name="Dunand C."/>
            <person name="Henrissat B."/>
            <person name="Grigoriev I.V."/>
            <person name="Hibbett D."/>
            <person name="Nagy L.G."/>
            <person name="Martin F.M."/>
        </authorList>
    </citation>
    <scope>NUCLEOTIDE SEQUENCE</scope>
    <source>
        <strain evidence="2">UP504</strain>
    </source>
</reference>
<feature type="compositionally biased region" description="Polar residues" evidence="1">
    <location>
        <begin position="182"/>
        <end position="198"/>
    </location>
</feature>
<dbReference type="Proteomes" id="UP000886523">
    <property type="component" value="Unassembled WGS sequence"/>
</dbReference>
<keyword evidence="3" id="KW-1185">Reference proteome</keyword>
<gene>
    <name evidence="2" type="ORF">BS47DRAFT_910629</name>
</gene>
<proteinExistence type="predicted"/>
<comment type="caution">
    <text evidence="2">The sequence shown here is derived from an EMBL/GenBank/DDBJ whole genome shotgun (WGS) entry which is preliminary data.</text>
</comment>